<organism evidence="2 3">
    <name type="scientific">Roseateles aquatilis</name>
    <dbReference type="NCBI Taxonomy" id="431061"/>
    <lineage>
        <taxon>Bacteria</taxon>
        <taxon>Pseudomonadati</taxon>
        <taxon>Pseudomonadota</taxon>
        <taxon>Betaproteobacteria</taxon>
        <taxon>Burkholderiales</taxon>
        <taxon>Sphaerotilaceae</taxon>
        <taxon>Roseateles</taxon>
    </lineage>
</organism>
<dbReference type="SUPFAM" id="SSF54534">
    <property type="entry name" value="FKBP-like"/>
    <property type="match status" value="1"/>
</dbReference>
<comment type="caution">
    <text evidence="2">The sequence shown here is derived from an EMBL/GenBank/DDBJ whole genome shotgun (WGS) entry which is preliminary data.</text>
</comment>
<feature type="domain" description="Transcription elongation factor GreA/GreB C-terminal" evidence="1">
    <location>
        <begin position="57"/>
        <end position="128"/>
    </location>
</feature>
<gene>
    <name evidence="2" type="ORF">CDN99_24105</name>
</gene>
<keyword evidence="2" id="KW-0808">Transferase</keyword>
<dbReference type="InterPro" id="IPR023459">
    <property type="entry name" value="Tscrpt_elong_fac_GreA/B_fam"/>
</dbReference>
<keyword evidence="3" id="KW-1185">Reference proteome</keyword>
<protein>
    <submittedName>
        <fullName evidence="2">Nucleoside-diphosphate kinase</fullName>
    </submittedName>
</protein>
<dbReference type="InterPro" id="IPR001437">
    <property type="entry name" value="Tscrpt_elong_fac_GreA/B_C"/>
</dbReference>
<dbReference type="EMBL" id="NIOF01000016">
    <property type="protein sequence ID" value="OWQ84382.1"/>
    <property type="molecule type" value="Genomic_DNA"/>
</dbReference>
<dbReference type="InterPro" id="IPR018151">
    <property type="entry name" value="TF_GreA/GreB_CS"/>
</dbReference>
<evidence type="ECO:0000259" key="1">
    <source>
        <dbReference type="Pfam" id="PF01272"/>
    </source>
</evidence>
<reference evidence="2 3" key="1">
    <citation type="journal article" date="2008" name="Int. J. Syst. Evol. Microbiol.">
        <title>Description of Roseateles aquatilis sp. nov. and Roseateles terrae sp. nov., in the class Betaproteobacteria, and emended description of the genus Roseateles.</title>
        <authorList>
            <person name="Gomila M."/>
            <person name="Bowien B."/>
            <person name="Falsen E."/>
            <person name="Moore E.R."/>
            <person name="Lalucat J."/>
        </authorList>
    </citation>
    <scope>NUCLEOTIDE SEQUENCE [LARGE SCALE GENOMIC DNA]</scope>
    <source>
        <strain evidence="2 3">CCUG 48205</strain>
    </source>
</reference>
<dbReference type="Proteomes" id="UP000197468">
    <property type="component" value="Unassembled WGS sequence"/>
</dbReference>
<dbReference type="GO" id="GO:0016301">
    <property type="term" value="F:kinase activity"/>
    <property type="evidence" value="ECO:0007669"/>
    <property type="project" value="UniProtKB-KW"/>
</dbReference>
<dbReference type="PANTHER" id="PTHR30437:SF5">
    <property type="entry name" value="REGULATOR OF NUCLEOSIDE DIPHOSPHATE KINASE"/>
    <property type="match status" value="1"/>
</dbReference>
<dbReference type="PANTHER" id="PTHR30437">
    <property type="entry name" value="TRANSCRIPTION ELONGATION FACTOR GREA"/>
    <property type="match status" value="1"/>
</dbReference>
<dbReference type="Pfam" id="PF01272">
    <property type="entry name" value="GreA_GreB"/>
    <property type="match status" value="1"/>
</dbReference>
<dbReference type="GO" id="GO:0003677">
    <property type="term" value="F:DNA binding"/>
    <property type="evidence" value="ECO:0007669"/>
    <property type="project" value="InterPro"/>
</dbReference>
<evidence type="ECO:0000313" key="3">
    <source>
        <dbReference type="Proteomes" id="UP000197468"/>
    </source>
</evidence>
<dbReference type="GO" id="GO:0070063">
    <property type="term" value="F:RNA polymerase binding"/>
    <property type="evidence" value="ECO:0007669"/>
    <property type="project" value="InterPro"/>
</dbReference>
<dbReference type="GO" id="GO:0032784">
    <property type="term" value="P:regulation of DNA-templated transcription elongation"/>
    <property type="evidence" value="ECO:0007669"/>
    <property type="project" value="InterPro"/>
</dbReference>
<dbReference type="AlphaFoldDB" id="A0A246IVY0"/>
<dbReference type="PROSITE" id="PS00830">
    <property type="entry name" value="GREAB_2"/>
    <property type="match status" value="1"/>
</dbReference>
<dbReference type="InterPro" id="IPR036953">
    <property type="entry name" value="GreA/GreB_C_sf"/>
</dbReference>
<proteinExistence type="predicted"/>
<evidence type="ECO:0000313" key="2">
    <source>
        <dbReference type="EMBL" id="OWQ84382.1"/>
    </source>
</evidence>
<dbReference type="RefSeq" id="WP_088387605.1">
    <property type="nucleotide sequence ID" value="NZ_NIOF01000016.1"/>
</dbReference>
<dbReference type="OrthoDB" id="192847at2"/>
<dbReference type="GO" id="GO:0006354">
    <property type="term" value="P:DNA-templated transcription elongation"/>
    <property type="evidence" value="ECO:0007669"/>
    <property type="project" value="TreeGrafter"/>
</dbReference>
<accession>A0A246IVY0</accession>
<keyword evidence="2" id="KW-0418">Kinase</keyword>
<name>A0A246IVY0_9BURK</name>
<sequence>MELNMKPRRLSWLDHVRLSNLVRAPRADARLTAHTVELAEEVLDLADQVDPRSIPRHVVTMRSRVVLASAGDRSMAVTLSYPGETSAQEGRLSVFSPLGLSLLGAEVGEVIRWSGPDGEEHTATVVDIPFQPEAAGDFTT</sequence>
<dbReference type="Gene3D" id="3.10.50.30">
    <property type="entry name" value="Transcription elongation factor, GreA/GreB, C-terminal domain"/>
    <property type="match status" value="1"/>
</dbReference>